<comment type="cofactor">
    <cofactor evidence="8">
        <name>a divalent metal cation</name>
        <dbReference type="ChEBI" id="CHEBI:60240"/>
    </cofactor>
    <text evidence="8">Binds 1 divalent metal cation per subunit.</text>
</comment>
<dbReference type="CDD" id="cd00854">
    <property type="entry name" value="NagA"/>
    <property type="match status" value="1"/>
</dbReference>
<sequence>MMKTILAENILIKGTWEKDQVLTIENGVIANIETLSGSQTHREAFSTRVHNKLIPGFVDTQVNGGGGVMFNHAPTYQSIKTMAQAHRKFGTTTFFPTLITDDITTIESAANAVSEAIESGHSSVEGIHFEGPHLSVEKKGVHLSKYIRPLTDRELATYTRKDLGKVMITLAPENTSCDVIRDLVNQGVIVALGHSNAPFEVVERAIEAGATGFTHLYNAMSPFTSREPGMVGAALLSNNTCGIIVDHQHLHPKAVELAFKTKGPSQLMLVTDAMAHVGADKDVIDFFDTHITRVGNKLTTPDGTLAGSCLDMHGAVINCVNDIGISLEEASLMASATPSAFMGINEKVGSIAVGQRANFVELSENNALAHVWQNGEVCV</sequence>
<evidence type="ECO:0000259" key="9">
    <source>
        <dbReference type="Pfam" id="PF01979"/>
    </source>
</evidence>
<name>S5APL7_9ALTE</name>
<comment type="catalytic activity">
    <reaction evidence="5">
        <text>N-acetyl-D-glucosamine 6-phosphate + H2O = D-glucosamine 6-phosphate + acetate</text>
        <dbReference type="Rhea" id="RHEA:22936"/>
        <dbReference type="ChEBI" id="CHEBI:15377"/>
        <dbReference type="ChEBI" id="CHEBI:30089"/>
        <dbReference type="ChEBI" id="CHEBI:57513"/>
        <dbReference type="ChEBI" id="CHEBI:58725"/>
        <dbReference type="EC" id="3.5.1.25"/>
    </reaction>
</comment>
<accession>S5APL7</accession>
<evidence type="ECO:0000256" key="3">
    <source>
        <dbReference type="ARBA" id="ARBA00022801"/>
    </source>
</evidence>
<protein>
    <recommendedName>
        <fullName evidence="5">N-acetylgalactosamine-6-phosphate deacetylase</fullName>
        <ecNumber evidence="5">3.5.1.25</ecNumber>
    </recommendedName>
    <alternativeName>
        <fullName evidence="5">N-acetylglucosamine-6-phosphate deacetylase</fullName>
    </alternativeName>
</protein>
<evidence type="ECO:0000256" key="8">
    <source>
        <dbReference type="PIRSR" id="PIRSR038994-3"/>
    </source>
</evidence>
<dbReference type="Gene3D" id="3.20.20.140">
    <property type="entry name" value="Metal-dependent hydrolases"/>
    <property type="match status" value="1"/>
</dbReference>
<dbReference type="PANTHER" id="PTHR11113">
    <property type="entry name" value="N-ACETYLGLUCOSAMINE-6-PHOSPHATE DEACETYLASE"/>
    <property type="match status" value="1"/>
</dbReference>
<feature type="binding site" evidence="7">
    <location>
        <position position="226"/>
    </location>
    <ligand>
        <name>substrate</name>
    </ligand>
</feature>
<keyword evidence="2 8" id="KW-0479">Metal-binding</keyword>
<evidence type="ECO:0000256" key="1">
    <source>
        <dbReference type="ARBA" id="ARBA00010716"/>
    </source>
</evidence>
<dbReference type="HOGENOM" id="CLU_032482_2_2_6"/>
<dbReference type="EMBL" id="CP004846">
    <property type="protein sequence ID" value="AGP78838.1"/>
    <property type="molecule type" value="Genomic_DNA"/>
</dbReference>
<feature type="binding site" evidence="7">
    <location>
        <position position="249"/>
    </location>
    <ligand>
        <name>substrate</name>
    </ligand>
</feature>
<dbReference type="InterPro" id="IPR006680">
    <property type="entry name" value="Amidohydro-rel"/>
</dbReference>
<feature type="domain" description="Amidohydrolase-related" evidence="9">
    <location>
        <begin position="53"/>
        <end position="376"/>
    </location>
</feature>
<dbReference type="InterPro" id="IPR003764">
    <property type="entry name" value="GlcNAc_6-P_deAcase"/>
</dbReference>
<dbReference type="EC" id="3.5.1.25" evidence="5"/>
<dbReference type="Gene3D" id="2.30.40.10">
    <property type="entry name" value="Urease, subunit C, domain 1"/>
    <property type="match status" value="1"/>
</dbReference>
<dbReference type="GO" id="GO:0006046">
    <property type="term" value="P:N-acetylglucosamine catabolic process"/>
    <property type="evidence" value="ECO:0007669"/>
    <property type="project" value="TreeGrafter"/>
</dbReference>
<dbReference type="SUPFAM" id="SSF51338">
    <property type="entry name" value="Composite domain of metallo-dependent hydrolases"/>
    <property type="match status" value="1"/>
</dbReference>
<feature type="binding site" evidence="8">
    <location>
        <position position="194"/>
    </location>
    <ligand>
        <name>Zn(2+)</name>
        <dbReference type="ChEBI" id="CHEBI:29105"/>
    </ligand>
</feature>
<evidence type="ECO:0000256" key="4">
    <source>
        <dbReference type="ARBA" id="ARBA00023277"/>
    </source>
</evidence>
<reference evidence="10 11" key="1">
    <citation type="journal article" date="2013" name="Genome Biol. Evol.">
        <title>Genomic Diversity of "Deep Ecotype" Alteromonas macleodii Isolates: Evidence for Pan-Mediterranean Clonal Frames.</title>
        <authorList>
            <person name="Lopez-Perez M."/>
            <person name="Gonzaga A."/>
            <person name="Rodriguez-Valera F."/>
        </authorList>
    </citation>
    <scope>NUCLEOTIDE SEQUENCE [LARGE SCALE GENOMIC DNA]</scope>
    <source>
        <strain evidence="11">'English Channel 615'</strain>
    </source>
</reference>
<dbReference type="NCBIfam" id="TIGR00221">
    <property type="entry name" value="nagA"/>
    <property type="match status" value="1"/>
</dbReference>
<feature type="binding site" evidence="8">
    <location>
        <position position="130"/>
    </location>
    <ligand>
        <name>Zn(2+)</name>
        <dbReference type="ChEBI" id="CHEBI:29105"/>
    </ligand>
</feature>
<evidence type="ECO:0000313" key="11">
    <source>
        <dbReference type="Proteomes" id="UP000014909"/>
    </source>
</evidence>
<dbReference type="BioCyc" id="AMAC1300253:G12YX-2470-MONOMER"/>
<dbReference type="SUPFAM" id="SSF51556">
    <property type="entry name" value="Metallo-dependent hydrolases"/>
    <property type="match status" value="1"/>
</dbReference>
<feature type="binding site" evidence="7">
    <location>
        <begin position="218"/>
        <end position="219"/>
    </location>
    <ligand>
        <name>substrate</name>
    </ligand>
</feature>
<evidence type="ECO:0000256" key="7">
    <source>
        <dbReference type="PIRSR" id="PIRSR038994-2"/>
    </source>
</evidence>
<dbReference type="Proteomes" id="UP000014909">
    <property type="component" value="Chromosome"/>
</dbReference>
<proteinExistence type="inferred from homology"/>
<dbReference type="KEGG" id="amh:I633_15325"/>
<evidence type="ECO:0000256" key="5">
    <source>
        <dbReference type="PIRNR" id="PIRNR038994"/>
    </source>
</evidence>
<organism evidence="10 11">
    <name type="scientific">Alteromonas mediterranea 615</name>
    <dbReference type="NCBI Taxonomy" id="1300253"/>
    <lineage>
        <taxon>Bacteria</taxon>
        <taxon>Pseudomonadati</taxon>
        <taxon>Pseudomonadota</taxon>
        <taxon>Gammaproteobacteria</taxon>
        <taxon>Alteromonadales</taxon>
        <taxon>Alteromonadaceae</taxon>
        <taxon>Alteromonas/Salinimonas group</taxon>
        <taxon>Alteromonas</taxon>
    </lineage>
</organism>
<dbReference type="GO" id="GO:0008448">
    <property type="term" value="F:N-acetylglucosamine-6-phosphate deacetylase activity"/>
    <property type="evidence" value="ECO:0007669"/>
    <property type="project" value="UniProtKB-UniRule"/>
</dbReference>
<gene>
    <name evidence="10" type="ORF">I633_15325</name>
</gene>
<dbReference type="PATRIC" id="fig|1300253.3.peg.3204"/>
<dbReference type="InterPro" id="IPR011059">
    <property type="entry name" value="Metal-dep_hydrolase_composite"/>
</dbReference>
<dbReference type="Pfam" id="PF01979">
    <property type="entry name" value="Amidohydro_1"/>
    <property type="match status" value="1"/>
</dbReference>
<comment type="similarity">
    <text evidence="1 5">Belongs to the metallo-dependent hydrolases superfamily. NagA family.</text>
</comment>
<feature type="binding site" evidence="7">
    <location>
        <position position="141"/>
    </location>
    <ligand>
        <name>substrate</name>
    </ligand>
</feature>
<keyword evidence="3 5" id="KW-0378">Hydrolase</keyword>
<keyword evidence="4 5" id="KW-0119">Carbohydrate metabolism</keyword>
<evidence type="ECO:0000256" key="6">
    <source>
        <dbReference type="PIRSR" id="PIRSR038994-1"/>
    </source>
</evidence>
<feature type="binding site" evidence="7">
    <location>
        <begin position="305"/>
        <end position="307"/>
    </location>
    <ligand>
        <name>substrate</name>
    </ligand>
</feature>
<dbReference type="PIRSF" id="PIRSF038994">
    <property type="entry name" value="NagA"/>
    <property type="match status" value="1"/>
</dbReference>
<dbReference type="AlphaFoldDB" id="S5APL7"/>
<dbReference type="PANTHER" id="PTHR11113:SF14">
    <property type="entry name" value="N-ACETYLGLUCOSAMINE-6-PHOSPHATE DEACETYLASE"/>
    <property type="match status" value="1"/>
</dbReference>
<evidence type="ECO:0000256" key="2">
    <source>
        <dbReference type="ARBA" id="ARBA00022723"/>
    </source>
</evidence>
<feature type="binding site" evidence="8">
    <location>
        <position position="215"/>
    </location>
    <ligand>
        <name>Zn(2+)</name>
        <dbReference type="ChEBI" id="CHEBI:29105"/>
    </ligand>
</feature>
<dbReference type="GO" id="GO:0046872">
    <property type="term" value="F:metal ion binding"/>
    <property type="evidence" value="ECO:0007669"/>
    <property type="project" value="UniProtKB-KW"/>
</dbReference>
<feature type="active site" description="Proton donor/acceptor" evidence="6">
    <location>
        <position position="272"/>
    </location>
</feature>
<dbReference type="InterPro" id="IPR032466">
    <property type="entry name" value="Metal_Hydrolase"/>
</dbReference>
<evidence type="ECO:0000313" key="10">
    <source>
        <dbReference type="EMBL" id="AGP78838.1"/>
    </source>
</evidence>